<reference evidence="4 5" key="1">
    <citation type="journal article" date="2024" name="bioRxiv">
        <title>A reference genome for Trichogramma kaykai: A tiny desert-dwelling parasitoid wasp with competing sex-ratio distorters.</title>
        <authorList>
            <person name="Culotta J."/>
            <person name="Lindsey A.R."/>
        </authorList>
    </citation>
    <scope>NUCLEOTIDE SEQUENCE [LARGE SCALE GENOMIC DNA]</scope>
    <source>
        <strain evidence="4 5">KSX58</strain>
    </source>
</reference>
<dbReference type="PROSITE" id="PS50297">
    <property type="entry name" value="ANK_REP_REGION"/>
    <property type="match status" value="7"/>
</dbReference>
<feature type="repeat" description="ANK" evidence="3">
    <location>
        <begin position="260"/>
        <end position="292"/>
    </location>
</feature>
<dbReference type="EMBL" id="JBJJXI010000019">
    <property type="protein sequence ID" value="KAL3406349.1"/>
    <property type="molecule type" value="Genomic_DNA"/>
</dbReference>
<feature type="repeat" description="ANK" evidence="3">
    <location>
        <begin position="187"/>
        <end position="219"/>
    </location>
</feature>
<feature type="repeat" description="ANK" evidence="3">
    <location>
        <begin position="337"/>
        <end position="374"/>
    </location>
</feature>
<accession>A0ABD2XN04</accession>
<dbReference type="PANTHER" id="PTHR24198:SF165">
    <property type="entry name" value="ANKYRIN REPEAT-CONTAINING PROTEIN-RELATED"/>
    <property type="match status" value="1"/>
</dbReference>
<comment type="caution">
    <text evidence="4">The sequence shown here is derived from an EMBL/GenBank/DDBJ whole genome shotgun (WGS) entry which is preliminary data.</text>
</comment>
<evidence type="ECO:0000256" key="2">
    <source>
        <dbReference type="ARBA" id="ARBA00023043"/>
    </source>
</evidence>
<dbReference type="PROSITE" id="PS50088">
    <property type="entry name" value="ANK_REPEAT"/>
    <property type="match status" value="7"/>
</dbReference>
<dbReference type="PANTHER" id="PTHR24198">
    <property type="entry name" value="ANKYRIN REPEAT AND PROTEIN KINASE DOMAIN-CONTAINING PROTEIN"/>
    <property type="match status" value="1"/>
</dbReference>
<dbReference type="PRINTS" id="PR01415">
    <property type="entry name" value="ANKYRIN"/>
</dbReference>
<evidence type="ECO:0000313" key="4">
    <source>
        <dbReference type="EMBL" id="KAL3406349.1"/>
    </source>
</evidence>
<keyword evidence="2 3" id="KW-0040">ANK repeat</keyword>
<gene>
    <name evidence="4" type="ORF">TKK_001689</name>
</gene>
<dbReference type="InterPro" id="IPR036770">
    <property type="entry name" value="Ankyrin_rpt-contain_sf"/>
</dbReference>
<dbReference type="AlphaFoldDB" id="A0ABD2XN04"/>
<dbReference type="SUPFAM" id="SSF48403">
    <property type="entry name" value="Ankyrin repeat"/>
    <property type="match status" value="2"/>
</dbReference>
<name>A0ABD2XN04_9HYME</name>
<feature type="repeat" description="ANK" evidence="3">
    <location>
        <begin position="492"/>
        <end position="524"/>
    </location>
</feature>
<organism evidence="4 5">
    <name type="scientific">Trichogramma kaykai</name>
    <dbReference type="NCBI Taxonomy" id="54128"/>
    <lineage>
        <taxon>Eukaryota</taxon>
        <taxon>Metazoa</taxon>
        <taxon>Ecdysozoa</taxon>
        <taxon>Arthropoda</taxon>
        <taxon>Hexapoda</taxon>
        <taxon>Insecta</taxon>
        <taxon>Pterygota</taxon>
        <taxon>Neoptera</taxon>
        <taxon>Endopterygota</taxon>
        <taxon>Hymenoptera</taxon>
        <taxon>Apocrita</taxon>
        <taxon>Proctotrupomorpha</taxon>
        <taxon>Chalcidoidea</taxon>
        <taxon>Trichogrammatidae</taxon>
        <taxon>Trichogramma</taxon>
    </lineage>
</organism>
<keyword evidence="5" id="KW-1185">Reference proteome</keyword>
<dbReference type="Proteomes" id="UP001627154">
    <property type="component" value="Unassembled WGS sequence"/>
</dbReference>
<protein>
    <submittedName>
        <fullName evidence="4">Uncharacterized protein</fullName>
    </submittedName>
</protein>
<feature type="repeat" description="ANK" evidence="3">
    <location>
        <begin position="418"/>
        <end position="450"/>
    </location>
</feature>
<evidence type="ECO:0000313" key="5">
    <source>
        <dbReference type="Proteomes" id="UP001627154"/>
    </source>
</evidence>
<dbReference type="SMART" id="SM00248">
    <property type="entry name" value="ANK"/>
    <property type="match status" value="13"/>
</dbReference>
<sequence>MSRLRACNVIINLNQRSKREKLRSLAKDVDWANEEARHDYLTRFSETISQWKGCYPNLRDIFLPEEIDWLIEEVINKNYLLWRNIIDFVVRCGYRDKFPTIEDENNKPALLYPRSTPVHRAARKAKYDSSMRHLVPQLFKVYNKLETNYVDEGGLTHFHAACMYGCASVVKTFIDKGQDPNCLCLETGESPLSLAMSRGHYQVVELLLKKGGDPNLADKSGSTVLHAISKSHRDHNPLKMVLKHTRSKYKPVLLDAQDEQGNTPLHLALRKGQAKTAEALLRAGADPNLANADGSTPLHLICERRSQNDSHVLARMFFRCCDETGRHEVRVGARDAKGDTPLHATVREIRNNHCLRSLMELLLEQGADPNSANEAGETPLHVMCKIDEQMTDIYMAAAFLKFARELELKVVVDAQDCRGNSALHLAVSRRRENLMDFLLRNGADPNLANEAGEAPLHLICGQCSDLGDLVKSFFRISEELDRPVMINAQDKLGNTALHLALARGHGHAMKYLLKYGADTTLANAAGSTPLHLIAKKEQLFDYITLAMFLNDDRQRIDARDSSGDSPLLLAIRAGNERMIEVLLRRGADTTRANDQGETPLHAISKRIELQKSPTLPVLLLGDGGNDARRIDARDGTGHTPLHRAVKASNSLVIETLLRMGADPNLANDEGETPLHAMCKSDYCGAMIFGFVEMCAKSGKPVRMDARDSRGRTPLQLAVANFLPSAIDVLLARDRDDLSEFRFPAEAELRRFDELSANSLGLASLAMYCLERLEARGYELSYEGATTLIKWFASHGLFRKTELLDRRETMLEWCRTDREFTSEARDAMLKEATDNDEGLTLYDWLCLPEEEAERRLNHYDYLKFAASRGFARLSEKYRETCDGRLFEVLSRRFFSRWAIAIFMRLRRLPFENCKTIIDQLSNRDRWNICSLAGSIE</sequence>
<dbReference type="Pfam" id="PF12796">
    <property type="entry name" value="Ank_2"/>
    <property type="match status" value="4"/>
</dbReference>
<evidence type="ECO:0000256" key="3">
    <source>
        <dbReference type="PROSITE-ProRule" id="PRU00023"/>
    </source>
</evidence>
<dbReference type="Gene3D" id="1.25.40.20">
    <property type="entry name" value="Ankyrin repeat-containing domain"/>
    <property type="match status" value="7"/>
</dbReference>
<proteinExistence type="predicted"/>
<keyword evidence="1" id="KW-0677">Repeat</keyword>
<feature type="repeat" description="ANK" evidence="3">
    <location>
        <begin position="636"/>
        <end position="668"/>
    </location>
</feature>
<dbReference type="InterPro" id="IPR002110">
    <property type="entry name" value="Ankyrin_rpt"/>
</dbReference>
<evidence type="ECO:0000256" key="1">
    <source>
        <dbReference type="ARBA" id="ARBA00022737"/>
    </source>
</evidence>
<feature type="repeat" description="ANK" evidence="3">
    <location>
        <begin position="562"/>
        <end position="594"/>
    </location>
</feature>